<dbReference type="Proteomes" id="UP000002279">
    <property type="component" value="Unplaced"/>
</dbReference>
<reference evidence="4" key="2">
    <citation type="submission" date="2025-09" db="UniProtKB">
        <authorList>
            <consortium name="Ensembl"/>
        </authorList>
    </citation>
    <scope>IDENTIFICATION</scope>
    <source>
        <strain evidence="4">Glennie</strain>
    </source>
</reference>
<dbReference type="GeneTree" id="ENSGT00940000158912"/>
<dbReference type="Bgee" id="ENSOANG00000010717">
    <property type="expression patterns" value="Expressed in fibroblast and 4 other cell types or tissues"/>
</dbReference>
<dbReference type="Gene3D" id="1.25.40.430">
    <property type="match status" value="1"/>
</dbReference>
<proteinExistence type="predicted"/>
<dbReference type="GO" id="GO:0007094">
    <property type="term" value="P:mitotic spindle assembly checkpoint signaling"/>
    <property type="evidence" value="ECO:0007669"/>
    <property type="project" value="InterPro"/>
</dbReference>
<evidence type="ECO:0000256" key="2">
    <source>
        <dbReference type="SAM" id="MobiDB-lite"/>
    </source>
</evidence>
<evidence type="ECO:0000259" key="3">
    <source>
        <dbReference type="PROSITE" id="PS51489"/>
    </source>
</evidence>
<dbReference type="InterPro" id="IPR013212">
    <property type="entry name" value="Mad3/Bub1_I"/>
</dbReference>
<dbReference type="PANTHER" id="PTHR14030">
    <property type="entry name" value="MITOTIC CHECKPOINT SERINE/THREONINE-PROTEIN KINASE BUB1"/>
    <property type="match status" value="1"/>
</dbReference>
<feature type="domain" description="BUB1 N-terminal" evidence="3">
    <location>
        <begin position="49"/>
        <end position="208"/>
    </location>
</feature>
<dbReference type="Gene3D" id="1.10.510.10">
    <property type="entry name" value="Transferase(Phosphotransferase) domain 1"/>
    <property type="match status" value="1"/>
</dbReference>
<dbReference type="Ensembl" id="ENSOANT00000062655.1">
    <property type="protein sequence ID" value="ENSOANP00000050957.1"/>
    <property type="gene ID" value="ENSOANG00000010717.3"/>
</dbReference>
<name>A0A6I8P9H3_ORNAN</name>
<reference evidence="4" key="1">
    <citation type="submission" date="2025-08" db="UniProtKB">
        <authorList>
            <consortium name="Ensembl"/>
        </authorList>
    </citation>
    <scope>IDENTIFICATION</scope>
    <source>
        <strain evidence="4">Glennie</strain>
    </source>
</reference>
<dbReference type="GO" id="GO:0000776">
    <property type="term" value="C:kinetochore"/>
    <property type="evidence" value="ECO:0007669"/>
    <property type="project" value="UniProtKB-ARBA"/>
</dbReference>
<dbReference type="FunFam" id="1.25.40.430:FF:000002">
    <property type="entry name" value="mitotic checkpoint serine/threonine-protein kinase BUB1 beta"/>
    <property type="match status" value="1"/>
</dbReference>
<dbReference type="PROSITE" id="PS51489">
    <property type="entry name" value="BUB1_N"/>
    <property type="match status" value="1"/>
</dbReference>
<dbReference type="SMART" id="SM00777">
    <property type="entry name" value="Mad3_BUB1_I"/>
    <property type="match status" value="1"/>
</dbReference>
<dbReference type="AlphaFoldDB" id="A0A6I8P9H3"/>
<protein>
    <submittedName>
        <fullName evidence="4">BUB1 mitotic checkpoint serine/threonine kinase B</fullName>
    </submittedName>
</protein>
<feature type="region of interest" description="Disordered" evidence="2">
    <location>
        <begin position="242"/>
        <end position="294"/>
    </location>
</feature>
<dbReference type="Pfam" id="PF08311">
    <property type="entry name" value="Mad3_BUB1_I"/>
    <property type="match status" value="1"/>
</dbReference>
<dbReference type="InterPro" id="IPR015661">
    <property type="entry name" value="Bub1/Mad3"/>
</dbReference>
<sequence>MAQGGDEWELSKENVQPLRQGRIMSTLQGALAQQETTSYSTIQQQKQAFESEIRFYTGDDPLDVWDRYIRWIEQTFPQGGKESKLSALLERAVKVLQEERRYYNDPRFLSLWLKLGHTCNEPLDMYSYLHSQGIGIGLAQLYIAWAEAYEVREDYRKAEQVFQKGLQCKAEPQDRLQSQHRQFQARVSRQTLWALERGGEEEEEEVEEVEDWALGPHRTSLAELKSRGKKTARAPINRVGGALRGQSRGLPNTAPPQRPNGSQFMVFDENGGGPSWTEPPGLSTQPWAAPPVPRDKENELKPGPWNNARLPEPPRWSAASVAAAAPALPGFTPYVEESAQQQVMTPCKIEPSINHVLSTWKPGKEAGDALQRVQSHQKEAHEKKEVVMYCKEKVYASVEEFSLEEIRAEIWWKKLNKKRDEELLAREHKRAEMQKQIEQMEQLLKEIKATQEQRPGDEVSSFFLLLVLPSPPPPPFFLLFSPYPHPSPKAPAHHFACQRRPLAVRRHSEGIASKDDGTPEATLVGVEPLSEEAIITGSYRNVTICPDPEDTCDFLQAAHLASTPFHGVVALNGPLAGDAKRVPQEAVGSHAVREATYPEELTNKKLSPIMEESSQEMTRSSGALGSSSSSVSGLSTIKDLQIPEKLELANETEGAVSSKQHRRLLVSLPELSSFPGFCSEPGPMPEVEVDKVHLLCVKRCSRHWGRYKLIRSDTVPVYSQPAPWDFYITVRLKERLEAEFGWGFSERCSCLHFQDGCIVLHQDLNPFTLSDLLPHTESNAHELALLVAHTLLGLVEKLQRADIVHGDLSPQTLILGDRICAGFHCAEDSSVLRIVDFSHAVDLRARPGIRSLGGFPTVQALEGQKILAHCTSPYQVDLLGIADVAHLLLFREHLQVRQAGSHWTLSQNLSGLKGGGLWKAFFERILNADGEASVSVVSELRQGLNEKLDSCWSSLQAAFWELEGLLS</sequence>
<organism evidence="4 5">
    <name type="scientific">Ornithorhynchus anatinus</name>
    <name type="common">Duckbill platypus</name>
    <dbReference type="NCBI Taxonomy" id="9258"/>
    <lineage>
        <taxon>Eukaryota</taxon>
        <taxon>Metazoa</taxon>
        <taxon>Chordata</taxon>
        <taxon>Craniata</taxon>
        <taxon>Vertebrata</taxon>
        <taxon>Euteleostomi</taxon>
        <taxon>Mammalia</taxon>
        <taxon>Monotremata</taxon>
        <taxon>Ornithorhynchidae</taxon>
        <taxon>Ornithorhynchus</taxon>
    </lineage>
</organism>
<evidence type="ECO:0000313" key="4">
    <source>
        <dbReference type="Ensembl" id="ENSOANP00000050957.1"/>
    </source>
</evidence>
<gene>
    <name evidence="4" type="primary">BUB1B</name>
</gene>
<dbReference type="PANTHER" id="PTHR14030:SF25">
    <property type="entry name" value="MITOTIC CHECKPOINT SERINE_THREONINE-PROTEIN KINASE BUB1 BETA"/>
    <property type="match status" value="1"/>
</dbReference>
<dbReference type="InterPro" id="IPR011009">
    <property type="entry name" value="Kinase-like_dom_sf"/>
</dbReference>
<feature type="coiled-coil region" evidence="1">
    <location>
        <begin position="423"/>
        <end position="453"/>
    </location>
</feature>
<keyword evidence="5" id="KW-1185">Reference proteome</keyword>
<evidence type="ECO:0000256" key="1">
    <source>
        <dbReference type="SAM" id="Coils"/>
    </source>
</evidence>
<evidence type="ECO:0000313" key="5">
    <source>
        <dbReference type="Proteomes" id="UP000002279"/>
    </source>
</evidence>
<feature type="compositionally biased region" description="Low complexity" evidence="2">
    <location>
        <begin position="620"/>
        <end position="632"/>
    </location>
</feature>
<dbReference type="SUPFAM" id="SSF56112">
    <property type="entry name" value="Protein kinase-like (PK-like)"/>
    <property type="match status" value="1"/>
</dbReference>
<feature type="region of interest" description="Disordered" evidence="2">
    <location>
        <begin position="611"/>
        <end position="632"/>
    </location>
</feature>
<accession>A0A6I8P9H3</accession>
<keyword evidence="1" id="KW-0175">Coiled coil</keyword>